<evidence type="ECO:0000313" key="2">
    <source>
        <dbReference type="Proteomes" id="UP000054558"/>
    </source>
</evidence>
<sequence>MVATATLVGALFGAGVQFYSNAVRKLPAMREPWKHVLGAGLGAVCANEIVKFEEKTKVELEAQIEESKKANRRRFQVGGAESEP</sequence>
<gene>
    <name evidence="1" type="ORF">KFL_000550270</name>
</gene>
<dbReference type="OrthoDB" id="523796at2759"/>
<organism evidence="1 2">
    <name type="scientific">Klebsormidium nitens</name>
    <name type="common">Green alga</name>
    <name type="synonym">Ulothrix nitens</name>
    <dbReference type="NCBI Taxonomy" id="105231"/>
    <lineage>
        <taxon>Eukaryota</taxon>
        <taxon>Viridiplantae</taxon>
        <taxon>Streptophyta</taxon>
        <taxon>Klebsormidiophyceae</taxon>
        <taxon>Klebsormidiales</taxon>
        <taxon>Klebsormidiaceae</taxon>
        <taxon>Klebsormidium</taxon>
    </lineage>
</organism>
<keyword evidence="2" id="KW-1185">Reference proteome</keyword>
<dbReference type="AlphaFoldDB" id="A0A1Y1HVD3"/>
<protein>
    <submittedName>
        <fullName evidence="1">Uncharacterized protein</fullName>
    </submittedName>
</protein>
<dbReference type="PANTHER" id="PTHR36052:SF1">
    <property type="entry name" value="EXCITATORY AMINO ACID TRANSPORTER"/>
    <property type="match status" value="1"/>
</dbReference>
<dbReference type="PANTHER" id="PTHR36052">
    <property type="entry name" value="EXCITATORY AMINO ACID TRANSPORTER"/>
    <property type="match status" value="1"/>
</dbReference>
<name>A0A1Y1HVD3_KLENI</name>
<dbReference type="EMBL" id="DF237004">
    <property type="protein sequence ID" value="GAQ80497.1"/>
    <property type="molecule type" value="Genomic_DNA"/>
</dbReference>
<dbReference type="STRING" id="105231.A0A1Y1HVD3"/>
<proteinExistence type="predicted"/>
<accession>A0A1Y1HVD3</accession>
<dbReference type="OMA" id="WEAQVER"/>
<reference evidence="1 2" key="1">
    <citation type="journal article" date="2014" name="Nat. Commun.">
        <title>Klebsormidium flaccidum genome reveals primary factors for plant terrestrial adaptation.</title>
        <authorList>
            <person name="Hori K."/>
            <person name="Maruyama F."/>
            <person name="Fujisawa T."/>
            <person name="Togashi T."/>
            <person name="Yamamoto N."/>
            <person name="Seo M."/>
            <person name="Sato S."/>
            <person name="Yamada T."/>
            <person name="Mori H."/>
            <person name="Tajima N."/>
            <person name="Moriyama T."/>
            <person name="Ikeuchi M."/>
            <person name="Watanabe M."/>
            <person name="Wada H."/>
            <person name="Kobayashi K."/>
            <person name="Saito M."/>
            <person name="Masuda T."/>
            <person name="Sasaki-Sekimoto Y."/>
            <person name="Mashiguchi K."/>
            <person name="Awai K."/>
            <person name="Shimojima M."/>
            <person name="Masuda S."/>
            <person name="Iwai M."/>
            <person name="Nobusawa T."/>
            <person name="Narise T."/>
            <person name="Kondo S."/>
            <person name="Saito H."/>
            <person name="Sato R."/>
            <person name="Murakawa M."/>
            <person name="Ihara Y."/>
            <person name="Oshima-Yamada Y."/>
            <person name="Ohtaka K."/>
            <person name="Satoh M."/>
            <person name="Sonobe K."/>
            <person name="Ishii M."/>
            <person name="Ohtani R."/>
            <person name="Kanamori-Sato M."/>
            <person name="Honoki R."/>
            <person name="Miyazaki D."/>
            <person name="Mochizuki H."/>
            <person name="Umetsu J."/>
            <person name="Higashi K."/>
            <person name="Shibata D."/>
            <person name="Kamiya Y."/>
            <person name="Sato N."/>
            <person name="Nakamura Y."/>
            <person name="Tabata S."/>
            <person name="Ida S."/>
            <person name="Kurokawa K."/>
            <person name="Ohta H."/>
        </authorList>
    </citation>
    <scope>NUCLEOTIDE SEQUENCE [LARGE SCALE GENOMIC DNA]</scope>
    <source>
        <strain evidence="1 2">NIES-2285</strain>
    </source>
</reference>
<dbReference type="Proteomes" id="UP000054558">
    <property type="component" value="Unassembled WGS sequence"/>
</dbReference>
<evidence type="ECO:0000313" key="1">
    <source>
        <dbReference type="EMBL" id="GAQ80497.1"/>
    </source>
</evidence>